<feature type="region of interest" description="Disordered" evidence="1">
    <location>
        <begin position="1"/>
        <end position="68"/>
    </location>
</feature>
<organism evidence="2">
    <name type="scientific">bioreactor metagenome</name>
    <dbReference type="NCBI Taxonomy" id="1076179"/>
    <lineage>
        <taxon>unclassified sequences</taxon>
        <taxon>metagenomes</taxon>
        <taxon>ecological metagenomes</taxon>
    </lineage>
</organism>
<feature type="compositionally biased region" description="Basic and acidic residues" evidence="1">
    <location>
        <begin position="55"/>
        <end position="68"/>
    </location>
</feature>
<comment type="caution">
    <text evidence="2">The sequence shown here is derived from an EMBL/GenBank/DDBJ whole genome shotgun (WGS) entry which is preliminary data.</text>
</comment>
<sequence>MRPVREPVQRRPGQEQVGAAQRVVRTAGDQGRRETGGVLDGPDHRHLGRTIGDLHPAEEPHPVQERDQVTDPAGLRVAPQHLAVVDEEQRVVDVPGGVEEQCGGAAVRCQRGEVLGGDGVQPGQPVRSRDGEHPAVGQVDPAGAGVQSTLLADRVAAVHHGPGVEARVGAYESHRPSSDRGALQPGPQIGLQLVLGGRPVEGPQQVAVDLAVEPLPAGVAGGGDRTRDGVGDQLDLRALDVAEPHLGPPLRMAHHHLEGPVGLRPPEAGLHRPRRQRAAVRVGDERLREVVQVVTAVLGELDHLPVLELTLAGPLALAGAFPAADHPGDRHQRGREIGANLEHVSSVLVGEVQGLCLSRRTIPWRASRPTSAHNPIRSAEQKVATGPV</sequence>
<protein>
    <submittedName>
        <fullName evidence="2">Uncharacterized protein</fullName>
    </submittedName>
</protein>
<accession>A0A644Z5Z6</accession>
<gene>
    <name evidence="2" type="ORF">SDC9_80735</name>
</gene>
<evidence type="ECO:0000313" key="2">
    <source>
        <dbReference type="EMBL" id="MPM34153.1"/>
    </source>
</evidence>
<feature type="region of interest" description="Disordered" evidence="1">
    <location>
        <begin position="366"/>
        <end position="388"/>
    </location>
</feature>
<dbReference type="AlphaFoldDB" id="A0A644Z5Z6"/>
<dbReference type="EMBL" id="VSSQ01006887">
    <property type="protein sequence ID" value="MPM34153.1"/>
    <property type="molecule type" value="Genomic_DNA"/>
</dbReference>
<feature type="compositionally biased region" description="Basic and acidic residues" evidence="1">
    <location>
        <begin position="1"/>
        <end position="13"/>
    </location>
</feature>
<feature type="region of interest" description="Disordered" evidence="1">
    <location>
        <begin position="116"/>
        <end position="142"/>
    </location>
</feature>
<evidence type="ECO:0000256" key="1">
    <source>
        <dbReference type="SAM" id="MobiDB-lite"/>
    </source>
</evidence>
<feature type="compositionally biased region" description="Basic and acidic residues" evidence="1">
    <location>
        <begin position="30"/>
        <end position="45"/>
    </location>
</feature>
<proteinExistence type="predicted"/>
<reference evidence="2" key="1">
    <citation type="submission" date="2019-08" db="EMBL/GenBank/DDBJ databases">
        <authorList>
            <person name="Kucharzyk K."/>
            <person name="Murdoch R.W."/>
            <person name="Higgins S."/>
            <person name="Loffler F."/>
        </authorList>
    </citation>
    <scope>NUCLEOTIDE SEQUENCE</scope>
</reference>
<name>A0A644Z5Z6_9ZZZZ</name>